<dbReference type="SUPFAM" id="SSF56219">
    <property type="entry name" value="DNase I-like"/>
    <property type="match status" value="1"/>
</dbReference>
<organism evidence="2 3">
    <name type="scientific">Ascobolus immersus RN42</name>
    <dbReference type="NCBI Taxonomy" id="1160509"/>
    <lineage>
        <taxon>Eukaryota</taxon>
        <taxon>Fungi</taxon>
        <taxon>Dikarya</taxon>
        <taxon>Ascomycota</taxon>
        <taxon>Pezizomycotina</taxon>
        <taxon>Pezizomycetes</taxon>
        <taxon>Pezizales</taxon>
        <taxon>Ascobolaceae</taxon>
        <taxon>Ascobolus</taxon>
    </lineage>
</organism>
<dbReference type="Gene3D" id="3.60.10.10">
    <property type="entry name" value="Endonuclease/exonuclease/phosphatase"/>
    <property type="match status" value="1"/>
</dbReference>
<dbReference type="InterPro" id="IPR005135">
    <property type="entry name" value="Endo/exonuclease/phosphatase"/>
</dbReference>
<gene>
    <name evidence="2" type="ORF">BJ508DRAFT_217125</name>
</gene>
<feature type="domain" description="Endonuclease/exonuclease/phosphatase" evidence="1">
    <location>
        <begin position="23"/>
        <end position="116"/>
    </location>
</feature>
<sequence length="120" mass="13569">MACGRVIDHLIYPASNTPTQPLQPRSVVTGDMNAHHPWWNTPEDGLNERGSARIIDLLFTHKLDLINTPGCGTHMQFSRSKETALDLTFSTPDMRDKVIDWRVDTTSHAGSDHYPIRFEV</sequence>
<dbReference type="OrthoDB" id="3942396at2759"/>
<evidence type="ECO:0000313" key="2">
    <source>
        <dbReference type="EMBL" id="RPA72324.1"/>
    </source>
</evidence>
<dbReference type="Proteomes" id="UP000275078">
    <property type="component" value="Unassembled WGS sequence"/>
</dbReference>
<evidence type="ECO:0000313" key="3">
    <source>
        <dbReference type="Proteomes" id="UP000275078"/>
    </source>
</evidence>
<accession>A0A3N4HRM0</accession>
<keyword evidence="3" id="KW-1185">Reference proteome</keyword>
<protein>
    <recommendedName>
        <fullName evidence="1">Endonuclease/exonuclease/phosphatase domain-containing protein</fullName>
    </recommendedName>
</protein>
<dbReference type="InterPro" id="IPR036691">
    <property type="entry name" value="Endo/exonu/phosph_ase_sf"/>
</dbReference>
<name>A0A3N4HRM0_ASCIM</name>
<dbReference type="GO" id="GO:0003824">
    <property type="term" value="F:catalytic activity"/>
    <property type="evidence" value="ECO:0007669"/>
    <property type="project" value="InterPro"/>
</dbReference>
<evidence type="ECO:0000259" key="1">
    <source>
        <dbReference type="Pfam" id="PF14529"/>
    </source>
</evidence>
<dbReference type="AlphaFoldDB" id="A0A3N4HRM0"/>
<dbReference type="EMBL" id="ML119866">
    <property type="protein sequence ID" value="RPA72324.1"/>
    <property type="molecule type" value="Genomic_DNA"/>
</dbReference>
<feature type="non-terminal residue" evidence="2">
    <location>
        <position position="120"/>
    </location>
</feature>
<dbReference type="Pfam" id="PF14529">
    <property type="entry name" value="Exo_endo_phos_2"/>
    <property type="match status" value="1"/>
</dbReference>
<proteinExistence type="predicted"/>
<reference evidence="2 3" key="1">
    <citation type="journal article" date="2018" name="Nat. Ecol. Evol.">
        <title>Pezizomycetes genomes reveal the molecular basis of ectomycorrhizal truffle lifestyle.</title>
        <authorList>
            <person name="Murat C."/>
            <person name="Payen T."/>
            <person name="Noel B."/>
            <person name="Kuo A."/>
            <person name="Morin E."/>
            <person name="Chen J."/>
            <person name="Kohler A."/>
            <person name="Krizsan K."/>
            <person name="Balestrini R."/>
            <person name="Da Silva C."/>
            <person name="Montanini B."/>
            <person name="Hainaut M."/>
            <person name="Levati E."/>
            <person name="Barry K.W."/>
            <person name="Belfiori B."/>
            <person name="Cichocki N."/>
            <person name="Clum A."/>
            <person name="Dockter R.B."/>
            <person name="Fauchery L."/>
            <person name="Guy J."/>
            <person name="Iotti M."/>
            <person name="Le Tacon F."/>
            <person name="Lindquist E.A."/>
            <person name="Lipzen A."/>
            <person name="Malagnac F."/>
            <person name="Mello A."/>
            <person name="Molinier V."/>
            <person name="Miyauchi S."/>
            <person name="Poulain J."/>
            <person name="Riccioni C."/>
            <person name="Rubini A."/>
            <person name="Sitrit Y."/>
            <person name="Splivallo R."/>
            <person name="Traeger S."/>
            <person name="Wang M."/>
            <person name="Zifcakova L."/>
            <person name="Wipf D."/>
            <person name="Zambonelli A."/>
            <person name="Paolocci F."/>
            <person name="Nowrousian M."/>
            <person name="Ottonello S."/>
            <person name="Baldrian P."/>
            <person name="Spatafora J.W."/>
            <person name="Henrissat B."/>
            <person name="Nagy L.G."/>
            <person name="Aury J.M."/>
            <person name="Wincker P."/>
            <person name="Grigoriev I.V."/>
            <person name="Bonfante P."/>
            <person name="Martin F.M."/>
        </authorList>
    </citation>
    <scope>NUCLEOTIDE SEQUENCE [LARGE SCALE GENOMIC DNA]</scope>
    <source>
        <strain evidence="2 3">RN42</strain>
    </source>
</reference>